<dbReference type="PROSITE" id="PS50931">
    <property type="entry name" value="HTH_LYSR"/>
    <property type="match status" value="1"/>
</dbReference>
<dbReference type="Pfam" id="PF03466">
    <property type="entry name" value="LysR_substrate"/>
    <property type="match status" value="1"/>
</dbReference>
<dbReference type="SUPFAM" id="SSF53850">
    <property type="entry name" value="Periplasmic binding protein-like II"/>
    <property type="match status" value="1"/>
</dbReference>
<dbReference type="InterPro" id="IPR036388">
    <property type="entry name" value="WH-like_DNA-bd_sf"/>
</dbReference>
<accession>A0A1K2HZE3</accession>
<dbReference type="GO" id="GO:0010628">
    <property type="term" value="P:positive regulation of gene expression"/>
    <property type="evidence" value="ECO:0007669"/>
    <property type="project" value="TreeGrafter"/>
</dbReference>
<dbReference type="Pfam" id="PF00126">
    <property type="entry name" value="HTH_1"/>
    <property type="match status" value="1"/>
</dbReference>
<dbReference type="AlphaFoldDB" id="A0A1K2HZE3"/>
<evidence type="ECO:0000256" key="4">
    <source>
        <dbReference type="ARBA" id="ARBA00023163"/>
    </source>
</evidence>
<dbReference type="STRING" id="665118.SAMN02983003_2050"/>
<dbReference type="CDD" id="cd08415">
    <property type="entry name" value="PBP2_LysR_opines_like"/>
    <property type="match status" value="1"/>
</dbReference>
<dbReference type="PANTHER" id="PTHR30427">
    <property type="entry name" value="TRANSCRIPTIONAL ACTIVATOR PROTEIN LYSR"/>
    <property type="match status" value="1"/>
</dbReference>
<keyword evidence="4" id="KW-0804">Transcription</keyword>
<dbReference type="InterPro" id="IPR000847">
    <property type="entry name" value="LysR_HTH_N"/>
</dbReference>
<comment type="similarity">
    <text evidence="1">Belongs to the LysR transcriptional regulatory family.</text>
</comment>
<dbReference type="SUPFAM" id="SSF46785">
    <property type="entry name" value="Winged helix' DNA-binding domain"/>
    <property type="match status" value="1"/>
</dbReference>
<keyword evidence="3 6" id="KW-0238">DNA-binding</keyword>
<organism evidence="6 7">
    <name type="scientific">Devosia enhydra</name>
    <dbReference type="NCBI Taxonomy" id="665118"/>
    <lineage>
        <taxon>Bacteria</taxon>
        <taxon>Pseudomonadati</taxon>
        <taxon>Pseudomonadota</taxon>
        <taxon>Alphaproteobacteria</taxon>
        <taxon>Hyphomicrobiales</taxon>
        <taxon>Devosiaceae</taxon>
        <taxon>Devosia</taxon>
    </lineage>
</organism>
<evidence type="ECO:0000313" key="7">
    <source>
        <dbReference type="Proteomes" id="UP000183447"/>
    </source>
</evidence>
<dbReference type="PRINTS" id="PR00039">
    <property type="entry name" value="HTHLYSR"/>
</dbReference>
<dbReference type="Proteomes" id="UP000183447">
    <property type="component" value="Unassembled WGS sequence"/>
</dbReference>
<evidence type="ECO:0000313" key="6">
    <source>
        <dbReference type="EMBL" id="SFZ84509.1"/>
    </source>
</evidence>
<sequence>MRLRHIEIFRALMLTHSVTRAAEQLNTSQPTASRFLAELERELGFALFTRTGGKLYPTPEADALYVEVQRSFSGLDRIAEVARGIAEFRADRLRISSISSFALGHLAKVVPAFGRQFESVEIAVDVGGFDEVVRDVIANQCEIGFVAYPVDHKGLTQLPILRTNALCAMPAGHRLAELKTITFADLAGEAFISLGHDVPSGRRVDRLFAEAGVARRTVLETRNAAIACSFIKEGMGVSILDPLTVTALLDPRMTARPFEPGITFQFSALMRSDRPLTRIARKFLDAVAATPPQGRQAIAAERPQSAPISYRE</sequence>
<proteinExistence type="inferred from homology"/>
<dbReference type="Gene3D" id="3.40.190.290">
    <property type="match status" value="1"/>
</dbReference>
<dbReference type="InterPro" id="IPR037424">
    <property type="entry name" value="NocR_PBP2"/>
</dbReference>
<dbReference type="GO" id="GO:0003700">
    <property type="term" value="F:DNA-binding transcription factor activity"/>
    <property type="evidence" value="ECO:0007669"/>
    <property type="project" value="InterPro"/>
</dbReference>
<dbReference type="InterPro" id="IPR036390">
    <property type="entry name" value="WH_DNA-bd_sf"/>
</dbReference>
<evidence type="ECO:0000256" key="3">
    <source>
        <dbReference type="ARBA" id="ARBA00023125"/>
    </source>
</evidence>
<dbReference type="InterPro" id="IPR005119">
    <property type="entry name" value="LysR_subst-bd"/>
</dbReference>
<dbReference type="PANTHER" id="PTHR30427:SF1">
    <property type="entry name" value="TRANSCRIPTIONAL ACTIVATOR PROTEIN LYSR"/>
    <property type="match status" value="1"/>
</dbReference>
<dbReference type="EMBL" id="FPKU01000002">
    <property type="protein sequence ID" value="SFZ84509.1"/>
    <property type="molecule type" value="Genomic_DNA"/>
</dbReference>
<keyword evidence="2" id="KW-0805">Transcription regulation</keyword>
<evidence type="ECO:0000256" key="1">
    <source>
        <dbReference type="ARBA" id="ARBA00009437"/>
    </source>
</evidence>
<dbReference type="GO" id="GO:0043565">
    <property type="term" value="F:sequence-specific DNA binding"/>
    <property type="evidence" value="ECO:0007669"/>
    <property type="project" value="TreeGrafter"/>
</dbReference>
<dbReference type="RefSeq" id="WP_072342318.1">
    <property type="nucleotide sequence ID" value="NZ_FPKU01000002.1"/>
</dbReference>
<reference evidence="6 7" key="1">
    <citation type="submission" date="2016-11" db="EMBL/GenBank/DDBJ databases">
        <authorList>
            <person name="Jaros S."/>
            <person name="Januszkiewicz K."/>
            <person name="Wedrychowicz H."/>
        </authorList>
    </citation>
    <scope>NUCLEOTIDE SEQUENCE [LARGE SCALE GENOMIC DNA]</scope>
    <source>
        <strain evidence="6 7">ATCC 23634</strain>
    </source>
</reference>
<feature type="domain" description="HTH lysR-type" evidence="5">
    <location>
        <begin position="1"/>
        <end position="58"/>
    </location>
</feature>
<protein>
    <submittedName>
        <fullName evidence="6">DNA-binding transcriptional regulator, LysR family</fullName>
    </submittedName>
</protein>
<gene>
    <name evidence="6" type="ORF">SAMN02983003_2050</name>
</gene>
<evidence type="ECO:0000256" key="2">
    <source>
        <dbReference type="ARBA" id="ARBA00023015"/>
    </source>
</evidence>
<name>A0A1K2HZE3_9HYPH</name>
<dbReference type="Gene3D" id="1.10.10.10">
    <property type="entry name" value="Winged helix-like DNA-binding domain superfamily/Winged helix DNA-binding domain"/>
    <property type="match status" value="1"/>
</dbReference>
<evidence type="ECO:0000259" key="5">
    <source>
        <dbReference type="PROSITE" id="PS50931"/>
    </source>
</evidence>
<keyword evidence="7" id="KW-1185">Reference proteome</keyword>